<proteinExistence type="predicted"/>
<dbReference type="Proteomes" id="UP000823521">
    <property type="component" value="Unassembled WGS sequence"/>
</dbReference>
<protein>
    <submittedName>
        <fullName evidence="2">DUF397 domain-containing protein</fullName>
    </submittedName>
</protein>
<evidence type="ECO:0000259" key="1">
    <source>
        <dbReference type="Pfam" id="PF04149"/>
    </source>
</evidence>
<dbReference type="Pfam" id="PF04149">
    <property type="entry name" value="DUF397"/>
    <property type="match status" value="1"/>
</dbReference>
<sequence>MAPHSTPGRGWFKSSRSSNNAACIEVRFVGGAVDVRDTKDRSGPVLAFDATAWTSFVAGLKAGQTLRA</sequence>
<evidence type="ECO:0000313" key="3">
    <source>
        <dbReference type="Proteomes" id="UP000823521"/>
    </source>
</evidence>
<comment type="caution">
    <text evidence="2">The sequence shown here is derived from an EMBL/GenBank/DDBJ whole genome shotgun (WGS) entry which is preliminary data.</text>
</comment>
<dbReference type="InterPro" id="IPR007278">
    <property type="entry name" value="DUF397"/>
</dbReference>
<feature type="domain" description="DUF397" evidence="1">
    <location>
        <begin position="10"/>
        <end position="61"/>
    </location>
</feature>
<gene>
    <name evidence="2" type="ORF">GSF22_25050</name>
</gene>
<accession>A0ABS3VXI4</accession>
<reference evidence="2 3" key="1">
    <citation type="submission" date="2019-12" db="EMBL/GenBank/DDBJ databases">
        <title>Whole genome sequencing of endophytic Actinobacterium Micromonospora sp. MPMI6T.</title>
        <authorList>
            <person name="Evv R."/>
            <person name="Podile A.R."/>
        </authorList>
    </citation>
    <scope>NUCLEOTIDE SEQUENCE [LARGE SCALE GENOMIC DNA]</scope>
    <source>
        <strain evidence="2 3">MPMI6</strain>
    </source>
</reference>
<evidence type="ECO:0000313" key="2">
    <source>
        <dbReference type="EMBL" id="MBO4209237.1"/>
    </source>
</evidence>
<organism evidence="2 3">
    <name type="scientific">Micromonospora echinofusca</name>
    <dbReference type="NCBI Taxonomy" id="47858"/>
    <lineage>
        <taxon>Bacteria</taxon>
        <taxon>Bacillati</taxon>
        <taxon>Actinomycetota</taxon>
        <taxon>Actinomycetes</taxon>
        <taxon>Micromonosporales</taxon>
        <taxon>Micromonosporaceae</taxon>
        <taxon>Micromonospora</taxon>
    </lineage>
</organism>
<name>A0ABS3VXI4_MICEH</name>
<dbReference type="RefSeq" id="WP_208816208.1">
    <property type="nucleotide sequence ID" value="NZ_WVUH01000278.1"/>
</dbReference>
<keyword evidence="3" id="KW-1185">Reference proteome</keyword>
<dbReference type="EMBL" id="WVUH01000278">
    <property type="protein sequence ID" value="MBO4209237.1"/>
    <property type="molecule type" value="Genomic_DNA"/>
</dbReference>